<dbReference type="Proteomes" id="UP000779900">
    <property type="component" value="Unassembled WGS sequence"/>
</dbReference>
<sequence>MNEKTYRANEVVSCVDEGEDGAMLYNPDKDETVLLNPSGRGIWALLADPLTLEEIARQLAAAYPEVTPEQALKDAEQFVQSLVPGFIIPSPDEH</sequence>
<gene>
    <name evidence="1" type="ORF">FJY68_09385</name>
</gene>
<dbReference type="AlphaFoldDB" id="A0A937XGK5"/>
<dbReference type="InterPro" id="IPR041881">
    <property type="entry name" value="PqqD_sf"/>
</dbReference>
<dbReference type="EMBL" id="VGIR01000057">
    <property type="protein sequence ID" value="MBM3332044.1"/>
    <property type="molecule type" value="Genomic_DNA"/>
</dbReference>
<dbReference type="Gene3D" id="1.10.10.1150">
    <property type="entry name" value="Coenzyme PQQ synthesis protein D (PqqD)"/>
    <property type="match status" value="1"/>
</dbReference>
<accession>A0A937XGK5</accession>
<proteinExistence type="predicted"/>
<protein>
    <submittedName>
        <fullName evidence="1">PqqD family protein</fullName>
    </submittedName>
</protein>
<name>A0A937XGK5_UNCW3</name>
<dbReference type="InterPro" id="IPR008792">
    <property type="entry name" value="PQQD"/>
</dbReference>
<organism evidence="1 2">
    <name type="scientific">candidate division WOR-3 bacterium</name>
    <dbReference type="NCBI Taxonomy" id="2052148"/>
    <lineage>
        <taxon>Bacteria</taxon>
        <taxon>Bacteria division WOR-3</taxon>
    </lineage>
</organism>
<reference evidence="1" key="1">
    <citation type="submission" date="2019-03" db="EMBL/GenBank/DDBJ databases">
        <title>Lake Tanganyika Metagenome-Assembled Genomes (MAGs).</title>
        <authorList>
            <person name="Tran P."/>
        </authorList>
    </citation>
    <scope>NUCLEOTIDE SEQUENCE</scope>
    <source>
        <strain evidence="1">K_DeepCast_150m_m2_040</strain>
    </source>
</reference>
<evidence type="ECO:0000313" key="2">
    <source>
        <dbReference type="Proteomes" id="UP000779900"/>
    </source>
</evidence>
<comment type="caution">
    <text evidence="1">The sequence shown here is derived from an EMBL/GenBank/DDBJ whole genome shotgun (WGS) entry which is preliminary data.</text>
</comment>
<evidence type="ECO:0000313" key="1">
    <source>
        <dbReference type="EMBL" id="MBM3332044.1"/>
    </source>
</evidence>
<dbReference type="Pfam" id="PF05402">
    <property type="entry name" value="PqqD"/>
    <property type="match status" value="1"/>
</dbReference>